<accession>F0H8Z8</accession>
<dbReference type="AlphaFoldDB" id="F0H8Z8"/>
<evidence type="ECO:0000313" key="1">
    <source>
        <dbReference type="EMBL" id="EGC85692.1"/>
    </source>
</evidence>
<dbReference type="Proteomes" id="UP000003155">
    <property type="component" value="Unassembled WGS sequence"/>
</dbReference>
<name>F0H8Z8_9BACT</name>
<protein>
    <submittedName>
        <fullName evidence="1">Uncharacterized protein</fullName>
    </submittedName>
</protein>
<gene>
    <name evidence="1" type="ORF">HMPREF9303_2650</name>
</gene>
<organism evidence="1 2">
    <name type="scientific">Prevotella denticola CRIS 18C-A</name>
    <dbReference type="NCBI Taxonomy" id="944557"/>
    <lineage>
        <taxon>Bacteria</taxon>
        <taxon>Pseudomonadati</taxon>
        <taxon>Bacteroidota</taxon>
        <taxon>Bacteroidia</taxon>
        <taxon>Bacteroidales</taxon>
        <taxon>Prevotellaceae</taxon>
        <taxon>Prevotella</taxon>
    </lineage>
</organism>
<evidence type="ECO:0000313" key="2">
    <source>
        <dbReference type="Proteomes" id="UP000003155"/>
    </source>
</evidence>
<reference evidence="1 2" key="1">
    <citation type="submission" date="2011-02" db="EMBL/GenBank/DDBJ databases">
        <authorList>
            <person name="Durkin A.S."/>
            <person name="Madupu R."/>
            <person name="Torralba M."/>
            <person name="Gillis M."/>
            <person name="Methe B."/>
            <person name="Sutton G."/>
            <person name="Nelson K.E."/>
        </authorList>
    </citation>
    <scope>NUCLEOTIDE SEQUENCE [LARGE SCALE GENOMIC DNA]</scope>
    <source>
        <strain evidence="1 2">CRIS 18C-A</strain>
    </source>
</reference>
<dbReference type="EMBL" id="AEXO01000095">
    <property type="protein sequence ID" value="EGC85692.1"/>
    <property type="molecule type" value="Genomic_DNA"/>
</dbReference>
<keyword evidence="2" id="KW-1185">Reference proteome</keyword>
<sequence length="125" mass="14370">MSWNAMRGFLSTGKPASPLGKPLPYQIKYVGLCLLLRVVSIRRATDGRRTSRQHDWLSAVSTQAGRQGSIPVTSMRTAERKDRLIRKGFTRQQYNVIEKQHFFTIDSDTYVLMEEGRVRVTRQVL</sequence>
<dbReference type="RefSeq" id="WP_004353998.1">
    <property type="nucleotide sequence ID" value="NZ_AEXO01000095.1"/>
</dbReference>
<proteinExistence type="predicted"/>
<comment type="caution">
    <text evidence="1">The sequence shown here is derived from an EMBL/GenBank/DDBJ whole genome shotgun (WGS) entry which is preliminary data.</text>
</comment>